<sequence>MNHETLIKNFLIEEFLPDVAASELADDYDLLTNGVVDSLGLLKLIAWVETEFGVTVDDAALDPDNFRTVRAIDGFVARASAPAAVTAS</sequence>
<evidence type="ECO:0000313" key="4">
    <source>
        <dbReference type="Proteomes" id="UP000320580"/>
    </source>
</evidence>
<dbReference type="SUPFAM" id="SSF47336">
    <property type="entry name" value="ACP-like"/>
    <property type="match status" value="1"/>
</dbReference>
<dbReference type="InterPro" id="IPR036736">
    <property type="entry name" value="ACP-like_sf"/>
</dbReference>
<dbReference type="PROSITE" id="PS50075">
    <property type="entry name" value="CARRIER"/>
    <property type="match status" value="1"/>
</dbReference>
<organism evidence="2 4">
    <name type="scientific">Streptomyces qinzhouensis</name>
    <dbReference type="NCBI Taxonomy" id="2599401"/>
    <lineage>
        <taxon>Bacteria</taxon>
        <taxon>Bacillati</taxon>
        <taxon>Actinomycetota</taxon>
        <taxon>Actinomycetes</taxon>
        <taxon>Kitasatosporales</taxon>
        <taxon>Streptomycetaceae</taxon>
        <taxon>Streptomyces</taxon>
    </lineage>
</organism>
<dbReference type="Gene3D" id="1.10.1200.10">
    <property type="entry name" value="ACP-like"/>
    <property type="match status" value="1"/>
</dbReference>
<proteinExistence type="predicted"/>
<dbReference type="Proteomes" id="UP000320580">
    <property type="component" value="Chromosome"/>
</dbReference>
<feature type="domain" description="Carrier" evidence="1">
    <location>
        <begin position="2"/>
        <end position="80"/>
    </location>
</feature>
<evidence type="ECO:0000259" key="1">
    <source>
        <dbReference type="PROSITE" id="PS50075"/>
    </source>
</evidence>
<name>A0A5B8ISM9_9ACTN</name>
<keyword evidence="4" id="KW-1185">Reference proteome</keyword>
<dbReference type="EMBL" id="CP042266">
    <property type="protein sequence ID" value="QDY80669.1"/>
    <property type="molecule type" value="Genomic_DNA"/>
</dbReference>
<accession>A0A5B8ISM9</accession>
<dbReference type="KEGG" id="sqz:FQU76_00495"/>
<dbReference type="InterPro" id="IPR009081">
    <property type="entry name" value="PP-bd_ACP"/>
</dbReference>
<gene>
    <name evidence="2" type="ORF">FQU76_00495</name>
    <name evidence="3" type="ORF">FQU76_33245</name>
</gene>
<dbReference type="EMBL" id="CP042266">
    <property type="protein sequence ID" value="QDY81479.1"/>
    <property type="molecule type" value="Genomic_DNA"/>
</dbReference>
<evidence type="ECO:0000313" key="3">
    <source>
        <dbReference type="EMBL" id="QDY81479.1"/>
    </source>
</evidence>
<dbReference type="OrthoDB" id="2625323at2"/>
<evidence type="ECO:0000313" key="2">
    <source>
        <dbReference type="EMBL" id="QDY80669.1"/>
    </source>
</evidence>
<protein>
    <submittedName>
        <fullName evidence="2">Acyl carrier protein</fullName>
    </submittedName>
</protein>
<dbReference type="AlphaFoldDB" id="A0A5B8ISM9"/>
<dbReference type="KEGG" id="sqz:FQU76_33245"/>
<reference evidence="2 4" key="1">
    <citation type="submission" date="2019-07" db="EMBL/GenBank/DDBJ databases">
        <authorList>
            <person name="Zhu P."/>
        </authorList>
    </citation>
    <scope>NUCLEOTIDE SEQUENCE [LARGE SCALE GENOMIC DNA]</scope>
    <source>
        <strain evidence="2 4">SSL-25</strain>
    </source>
</reference>
<dbReference type="Pfam" id="PF00550">
    <property type="entry name" value="PP-binding"/>
    <property type="match status" value="1"/>
</dbReference>